<protein>
    <submittedName>
        <fullName evidence="1">Uncharacterized protein</fullName>
    </submittedName>
</protein>
<accession>A0A7V8NME6</accession>
<dbReference type="Proteomes" id="UP000567293">
    <property type="component" value="Unassembled WGS sequence"/>
</dbReference>
<name>A0A7V8NME6_9BACT</name>
<comment type="caution">
    <text evidence="1">The sequence shown here is derived from an EMBL/GenBank/DDBJ whole genome shotgun (WGS) entry which is preliminary data.</text>
</comment>
<evidence type="ECO:0000313" key="1">
    <source>
        <dbReference type="EMBL" id="MBA0084035.1"/>
    </source>
</evidence>
<gene>
    <name evidence="1" type="ORF">HRJ53_03480</name>
</gene>
<reference evidence="1" key="1">
    <citation type="submission" date="2020-06" db="EMBL/GenBank/DDBJ databases">
        <title>Legume-microbial interactions unlock mineral nutrients during tropical forest succession.</title>
        <authorList>
            <person name="Epihov D.Z."/>
        </authorList>
    </citation>
    <scope>NUCLEOTIDE SEQUENCE [LARGE SCALE GENOMIC DNA]</scope>
    <source>
        <strain evidence="1">Pan2503</strain>
    </source>
</reference>
<dbReference type="EMBL" id="JACDQQ010000337">
    <property type="protein sequence ID" value="MBA0084035.1"/>
    <property type="molecule type" value="Genomic_DNA"/>
</dbReference>
<keyword evidence="2" id="KW-1185">Reference proteome</keyword>
<organism evidence="1 2">
    <name type="scientific">Candidatus Acidiferrum panamense</name>
    <dbReference type="NCBI Taxonomy" id="2741543"/>
    <lineage>
        <taxon>Bacteria</taxon>
        <taxon>Pseudomonadati</taxon>
        <taxon>Acidobacteriota</taxon>
        <taxon>Terriglobia</taxon>
        <taxon>Candidatus Acidiferrales</taxon>
        <taxon>Candidatus Acidiferrum</taxon>
    </lineage>
</organism>
<evidence type="ECO:0000313" key="2">
    <source>
        <dbReference type="Proteomes" id="UP000567293"/>
    </source>
</evidence>
<dbReference type="AlphaFoldDB" id="A0A7V8NME6"/>
<proteinExistence type="predicted"/>
<sequence>MNRFYDEYYFRPRVVWRIVKDALWDSHERKRLYAEATEFLKLRAERLKWARKGGEDYHKPMVSVPGASSASGND</sequence>